<gene>
    <name evidence="1" type="ORF">DSO57_1027780</name>
</gene>
<evidence type="ECO:0000313" key="1">
    <source>
        <dbReference type="EMBL" id="KAJ9060734.1"/>
    </source>
</evidence>
<dbReference type="EMBL" id="QTSX02005142">
    <property type="protein sequence ID" value="KAJ9060734.1"/>
    <property type="molecule type" value="Genomic_DNA"/>
</dbReference>
<name>A0ACC2SEN4_9FUNG</name>
<proteinExistence type="predicted"/>
<comment type="caution">
    <text evidence="1">The sequence shown here is derived from an EMBL/GenBank/DDBJ whole genome shotgun (WGS) entry which is preliminary data.</text>
</comment>
<keyword evidence="2" id="KW-1185">Reference proteome</keyword>
<evidence type="ECO:0000313" key="2">
    <source>
        <dbReference type="Proteomes" id="UP001165960"/>
    </source>
</evidence>
<sequence length="210" mass="23259">MTCAIIERNNLFNKIYLNILLNVRIDYSSSLETQAWEQDLNPNPRFPQAAGPMDQRASCLCSPEVKSLQADTKNVGSYGKTGQTKKINAPNEGLIKAPNGGTKMTTISFMNLKSMLVANQEPSPEGGAGLQPNLMTTALEQDNQVANLRFLTNERTPSSSAIFPPLNLSTQFPRAHPSQCLDEPPMENIKFRSGVLYRPKNPVLQTYCHF</sequence>
<accession>A0ACC2SEN4</accession>
<protein>
    <submittedName>
        <fullName evidence="1">Uncharacterized protein</fullName>
    </submittedName>
</protein>
<organism evidence="1 2">
    <name type="scientific">Entomophthora muscae</name>
    <dbReference type="NCBI Taxonomy" id="34485"/>
    <lineage>
        <taxon>Eukaryota</taxon>
        <taxon>Fungi</taxon>
        <taxon>Fungi incertae sedis</taxon>
        <taxon>Zoopagomycota</taxon>
        <taxon>Entomophthoromycotina</taxon>
        <taxon>Entomophthoromycetes</taxon>
        <taxon>Entomophthorales</taxon>
        <taxon>Entomophthoraceae</taxon>
        <taxon>Entomophthora</taxon>
    </lineage>
</organism>
<dbReference type="Proteomes" id="UP001165960">
    <property type="component" value="Unassembled WGS sequence"/>
</dbReference>
<reference evidence="1" key="1">
    <citation type="submission" date="2022-04" db="EMBL/GenBank/DDBJ databases">
        <title>Genome of the entomopathogenic fungus Entomophthora muscae.</title>
        <authorList>
            <person name="Elya C."/>
            <person name="Lovett B.R."/>
            <person name="Lee E."/>
            <person name="Macias A.M."/>
            <person name="Hajek A.E."/>
            <person name="De Bivort B.L."/>
            <person name="Kasson M.T."/>
            <person name="De Fine Licht H.H."/>
            <person name="Stajich J.E."/>
        </authorList>
    </citation>
    <scope>NUCLEOTIDE SEQUENCE</scope>
    <source>
        <strain evidence="1">Berkeley</strain>
    </source>
</reference>